<evidence type="ECO:0000259" key="11">
    <source>
        <dbReference type="PROSITE" id="PS50112"/>
    </source>
</evidence>
<evidence type="ECO:0000256" key="5">
    <source>
        <dbReference type="ARBA" id="ARBA00023149"/>
    </source>
</evidence>
<feature type="binding site" evidence="8">
    <location>
        <position position="629"/>
    </location>
    <ligand>
        <name>Zn(2+)</name>
        <dbReference type="ChEBI" id="CHEBI:29105"/>
        <label>1</label>
    </ligand>
</feature>
<dbReference type="GeneID" id="591166"/>
<dbReference type="Pfam" id="PF08629">
    <property type="entry name" value="PDE8"/>
    <property type="match status" value="1"/>
</dbReference>
<feature type="active site" description="Proton donor" evidence="6">
    <location>
        <position position="588"/>
    </location>
</feature>
<dbReference type="FunFam" id="1.10.1300.10:FF:000002">
    <property type="entry name" value="Phosphodiesterase"/>
    <property type="match status" value="1"/>
</dbReference>
<feature type="binding site" evidence="7">
    <location>
        <begin position="588"/>
        <end position="592"/>
    </location>
    <ligand>
        <name>AMP</name>
        <dbReference type="ChEBI" id="CHEBI:456215"/>
    </ligand>
</feature>
<dbReference type="InterPro" id="IPR035965">
    <property type="entry name" value="PAS-like_dom_sf"/>
</dbReference>
<dbReference type="PANTHER" id="PTHR11347">
    <property type="entry name" value="CYCLIC NUCLEOTIDE PHOSPHODIESTERASE"/>
    <property type="match status" value="1"/>
</dbReference>
<dbReference type="PROSITE" id="PS51845">
    <property type="entry name" value="PDEASE_I_2"/>
    <property type="match status" value="1"/>
</dbReference>
<dbReference type="GO" id="GO:0046872">
    <property type="term" value="F:metal ion binding"/>
    <property type="evidence" value="ECO:0007669"/>
    <property type="project" value="UniProtKB-KW"/>
</dbReference>
<evidence type="ECO:0000256" key="4">
    <source>
        <dbReference type="ARBA" id="ARBA00022801"/>
    </source>
</evidence>
<dbReference type="NCBIfam" id="TIGR00229">
    <property type="entry name" value="sensory_box"/>
    <property type="match status" value="1"/>
</dbReference>
<evidence type="ECO:0000256" key="1">
    <source>
        <dbReference type="ARBA" id="ARBA00004703"/>
    </source>
</evidence>
<evidence type="ECO:0000256" key="10">
    <source>
        <dbReference type="SAM" id="MobiDB-lite"/>
    </source>
</evidence>
<keyword evidence="5" id="KW-0114">cAMP</keyword>
<dbReference type="Gene3D" id="3.40.50.2300">
    <property type="match status" value="1"/>
</dbReference>
<evidence type="ECO:0000313" key="14">
    <source>
        <dbReference type="Proteomes" id="UP000007110"/>
    </source>
</evidence>
<organism evidence="13 14">
    <name type="scientific">Strongylocentrotus purpuratus</name>
    <name type="common">Purple sea urchin</name>
    <dbReference type="NCBI Taxonomy" id="7668"/>
    <lineage>
        <taxon>Eukaryota</taxon>
        <taxon>Metazoa</taxon>
        <taxon>Echinodermata</taxon>
        <taxon>Eleutherozoa</taxon>
        <taxon>Echinozoa</taxon>
        <taxon>Echinoidea</taxon>
        <taxon>Euechinoidea</taxon>
        <taxon>Echinacea</taxon>
        <taxon>Camarodonta</taxon>
        <taxon>Echinidea</taxon>
        <taxon>Strongylocentrotidae</taxon>
        <taxon>Strongylocentrotus</taxon>
    </lineage>
</organism>
<name>A0A7M7HEY9_STRPU</name>
<dbReference type="SMART" id="SM00091">
    <property type="entry name" value="PAS"/>
    <property type="match status" value="1"/>
</dbReference>
<dbReference type="InterPro" id="IPR011006">
    <property type="entry name" value="CheY-like_superfamily"/>
</dbReference>
<keyword evidence="3 8" id="KW-0479">Metal-binding</keyword>
<evidence type="ECO:0000256" key="8">
    <source>
        <dbReference type="PIRSR" id="PIRSR623088-3"/>
    </source>
</evidence>
<dbReference type="Proteomes" id="UP000007110">
    <property type="component" value="Unassembled WGS sequence"/>
</dbReference>
<feature type="binding site" evidence="7">
    <location>
        <position position="813"/>
    </location>
    <ligand>
        <name>AMP</name>
        <dbReference type="ChEBI" id="CHEBI:456215"/>
    </ligand>
</feature>
<feature type="domain" description="PAS" evidence="11">
    <location>
        <begin position="248"/>
        <end position="293"/>
    </location>
</feature>
<dbReference type="InterPro" id="IPR002073">
    <property type="entry name" value="PDEase_catalytic_dom"/>
</dbReference>
<dbReference type="CDD" id="cd00130">
    <property type="entry name" value="PAS"/>
    <property type="match status" value="1"/>
</dbReference>
<comment type="cofactor">
    <cofactor evidence="9">
        <name>a divalent metal cation</name>
        <dbReference type="ChEBI" id="CHEBI:60240"/>
    </cofactor>
    <text evidence="9">Binds 2 divalent metal cations per subunit. Site 1 may preferentially bind zinc ions, while site 2 has a preference for magnesium and/or manganese ions.</text>
</comment>
<feature type="binding site" evidence="8">
    <location>
        <position position="761"/>
    </location>
    <ligand>
        <name>Zn(2+)</name>
        <dbReference type="ChEBI" id="CHEBI:29105"/>
        <label>1</label>
    </ligand>
</feature>
<dbReference type="GO" id="GO:0070374">
    <property type="term" value="P:positive regulation of ERK1 and ERK2 cascade"/>
    <property type="evidence" value="ECO:0000318"/>
    <property type="project" value="GO_Central"/>
</dbReference>
<feature type="region of interest" description="Disordered" evidence="10">
    <location>
        <begin position="722"/>
        <end position="742"/>
    </location>
</feature>
<dbReference type="SUPFAM" id="SSF55785">
    <property type="entry name" value="PYP-like sensor domain (PAS domain)"/>
    <property type="match status" value="1"/>
</dbReference>
<dbReference type="SUPFAM" id="SSF109604">
    <property type="entry name" value="HD-domain/PDEase-like"/>
    <property type="match status" value="1"/>
</dbReference>
<dbReference type="Pfam" id="PF23198">
    <property type="entry name" value="PDE8A_N"/>
    <property type="match status" value="1"/>
</dbReference>
<dbReference type="InParanoid" id="A0A7M7HEY9"/>
<accession>A0A7M7HEY9</accession>
<reference evidence="13" key="2">
    <citation type="submission" date="2021-01" db="UniProtKB">
        <authorList>
            <consortium name="EnsemblMetazoa"/>
        </authorList>
    </citation>
    <scope>IDENTIFICATION</scope>
</reference>
<evidence type="ECO:0000259" key="12">
    <source>
        <dbReference type="PROSITE" id="PS51845"/>
    </source>
</evidence>
<dbReference type="GO" id="GO:0007165">
    <property type="term" value="P:signal transduction"/>
    <property type="evidence" value="ECO:0007669"/>
    <property type="project" value="InterPro"/>
</dbReference>
<dbReference type="EC" id="3.1.4.-" evidence="9"/>
<dbReference type="GO" id="GO:0006198">
    <property type="term" value="P:cAMP catabolic process"/>
    <property type="evidence" value="ECO:0007669"/>
    <property type="project" value="UniProtKB-UniPathway"/>
</dbReference>
<evidence type="ECO:0000256" key="3">
    <source>
        <dbReference type="ARBA" id="ARBA00022723"/>
    </source>
</evidence>
<dbReference type="OrthoDB" id="189220at2759"/>
<dbReference type="InterPro" id="IPR000014">
    <property type="entry name" value="PAS"/>
</dbReference>
<feature type="binding site" evidence="8">
    <location>
        <position position="592"/>
    </location>
    <ligand>
        <name>Zn(2+)</name>
        <dbReference type="ChEBI" id="CHEBI:29105"/>
        <label>1</label>
    </ligand>
</feature>
<dbReference type="UniPathway" id="UPA00762">
    <property type="reaction ID" value="UER00747"/>
</dbReference>
<dbReference type="InterPro" id="IPR057304">
    <property type="entry name" value="PDE8-like_REC_N"/>
</dbReference>
<feature type="binding site" evidence="7">
    <location>
        <position position="761"/>
    </location>
    <ligand>
        <name>AMP</name>
        <dbReference type="ChEBI" id="CHEBI:456215"/>
    </ligand>
</feature>
<dbReference type="InterPro" id="IPR023088">
    <property type="entry name" value="PDEase"/>
</dbReference>
<dbReference type="OMA" id="IDHRGQR"/>
<dbReference type="InterPro" id="IPR013767">
    <property type="entry name" value="PAS_fold"/>
</dbReference>
<dbReference type="PROSITE" id="PS00126">
    <property type="entry name" value="PDEASE_I_1"/>
    <property type="match status" value="1"/>
</dbReference>
<dbReference type="InterPro" id="IPR003607">
    <property type="entry name" value="HD/PDEase_dom"/>
</dbReference>
<dbReference type="RefSeq" id="XP_011669246.2">
    <property type="nucleotide sequence ID" value="XM_011670944.2"/>
</dbReference>
<sequence>MGCAPSITVSQSGVVYCRDSDESNSPRPSSFGVQQHLQVRTAGGSGGADGGLEVTSSSGTAGVGTISMIHGRMDRRGTISIEAETQTSRSTVTMKGSANQVTLGPMRLSHPTMQIMLVFAKEDAQSDGFWWAADKGGYKCNIVRNPTDALECFLEKQHDVVIIDNRTTKGFNAVALCRSIRATKPSENTIIVAVTKHNPLDKDEPSIMPLISAGFNRRYEENANTGACLNELLQIEFGEFRSQFKLKATNSLFAALENSSDAIQITSENRTVQYVNPAYERVSGYSNDEVLGQEMEDMPRCDKNKVELIDGIYSQLKKGKSWEGMLYSKKRNGESIPQVVHISPVIGYGGKVRHHVFNKRSPLQPTNGPTVLCQELQHTVDKMGQDFTNGHQGLNRRQSVARIHSMTIEAPITKVINIINTAQENSPSTVVQALDRVLDILRSSELYNPAQVKEDDQITTDLVGGLMAGRNASMTSLKEHGTYAGKRKMSGSEVAICKSAASNNSSSSPLTHLSQAPAEVLKLLEGTVSWNYQVLEVERITQHRPLLFTGLKIFSRFGVCNFLGISETVLRNWLQVIESNYHSCNPYHNSSHAADVLQATSYFLGKDKMQSCFETADHVAALIAAAVHDVDHPGKTNSFLCNAGSDLAILYNDTAVLESHHSALAFQLTTKEDRCNIFKELDRDDFRALRHSIIDMILATEMTKHFEHLSKFVNCINKPGARDGDDSSSLQSGGRSTPDTMILSTPENRALVRRMLIKCADVANPTRPLELCREWARRISQEYFNQTDEEKRRGLPVVMPVFDRTMCSIPKSQISFIDYFIMDMFEAWDSFADCPELMEHLQINYVFWKGEEEKEREKKMKEKENEKGDHEKR</sequence>
<dbReference type="SMART" id="SM00471">
    <property type="entry name" value="HDc"/>
    <property type="match status" value="1"/>
</dbReference>
<feature type="binding site" evidence="8">
    <location>
        <position position="628"/>
    </location>
    <ligand>
        <name>Zn(2+)</name>
        <dbReference type="ChEBI" id="CHEBI:29105"/>
        <label>1</label>
    </ligand>
</feature>
<feature type="binding site" evidence="7">
    <location>
        <position position="629"/>
    </location>
    <ligand>
        <name>AMP</name>
        <dbReference type="ChEBI" id="CHEBI:456215"/>
    </ligand>
</feature>
<dbReference type="Pfam" id="PF00989">
    <property type="entry name" value="PAS"/>
    <property type="match status" value="1"/>
</dbReference>
<dbReference type="GO" id="GO:0006355">
    <property type="term" value="P:regulation of DNA-templated transcription"/>
    <property type="evidence" value="ECO:0007669"/>
    <property type="project" value="InterPro"/>
</dbReference>
<dbReference type="CDD" id="cd00077">
    <property type="entry name" value="HDc"/>
    <property type="match status" value="1"/>
</dbReference>
<comment type="similarity">
    <text evidence="2">Belongs to the cyclic nucleotide phosphodiesterase family. PDE8 subfamily.</text>
</comment>
<keyword evidence="4 9" id="KW-0378">Hydrolase</keyword>
<dbReference type="PRINTS" id="PR00387">
    <property type="entry name" value="PDIESTERASE1"/>
</dbReference>
<feature type="compositionally biased region" description="Low complexity" evidence="10">
    <location>
        <begin position="727"/>
        <end position="736"/>
    </location>
</feature>
<dbReference type="GO" id="GO:0141162">
    <property type="term" value="P:negative regulation of cAMP/PKA signal transduction"/>
    <property type="evidence" value="ECO:0000318"/>
    <property type="project" value="GO_Central"/>
</dbReference>
<dbReference type="AlphaFoldDB" id="A0A7M7HEY9"/>
<dbReference type="Gene3D" id="1.10.1300.10">
    <property type="entry name" value="3'5'-cyclic nucleotide phosphodiesterase, catalytic domain"/>
    <property type="match status" value="1"/>
</dbReference>
<reference evidence="14" key="1">
    <citation type="submission" date="2015-02" db="EMBL/GenBank/DDBJ databases">
        <title>Genome sequencing for Strongylocentrotus purpuratus.</title>
        <authorList>
            <person name="Murali S."/>
            <person name="Liu Y."/>
            <person name="Vee V."/>
            <person name="English A."/>
            <person name="Wang M."/>
            <person name="Skinner E."/>
            <person name="Han Y."/>
            <person name="Muzny D.M."/>
            <person name="Worley K.C."/>
            <person name="Gibbs R.A."/>
        </authorList>
    </citation>
    <scope>NUCLEOTIDE SEQUENCE</scope>
</reference>
<dbReference type="GO" id="GO:0047555">
    <property type="term" value="F:3',5'-cyclic-GMP phosphodiesterase activity"/>
    <property type="evidence" value="ECO:0000318"/>
    <property type="project" value="GO_Central"/>
</dbReference>
<evidence type="ECO:0000313" key="13">
    <source>
        <dbReference type="EnsemblMetazoa" id="XP_011669246"/>
    </source>
</evidence>
<proteinExistence type="inferred from homology"/>
<dbReference type="Pfam" id="PF00233">
    <property type="entry name" value="PDEase_I"/>
    <property type="match status" value="1"/>
</dbReference>
<dbReference type="Gene3D" id="3.30.450.20">
    <property type="entry name" value="PAS domain"/>
    <property type="match status" value="1"/>
</dbReference>
<dbReference type="GO" id="GO:0004115">
    <property type="term" value="F:3',5'-cyclic-AMP phosphodiesterase activity"/>
    <property type="evidence" value="ECO:0000318"/>
    <property type="project" value="GO_Central"/>
</dbReference>
<evidence type="ECO:0000256" key="9">
    <source>
        <dbReference type="RuleBase" id="RU363067"/>
    </source>
</evidence>
<dbReference type="EnsemblMetazoa" id="XM_011670944">
    <property type="protein sequence ID" value="XP_011669246"/>
    <property type="gene ID" value="LOC591166"/>
</dbReference>
<evidence type="ECO:0000256" key="7">
    <source>
        <dbReference type="PIRSR" id="PIRSR623088-2"/>
    </source>
</evidence>
<dbReference type="InterPro" id="IPR036971">
    <property type="entry name" value="PDEase_catalytic_dom_sf"/>
</dbReference>
<evidence type="ECO:0000256" key="2">
    <source>
        <dbReference type="ARBA" id="ARBA00006437"/>
    </source>
</evidence>
<dbReference type="SUPFAM" id="SSF52172">
    <property type="entry name" value="CheY-like"/>
    <property type="match status" value="1"/>
</dbReference>
<dbReference type="InterPro" id="IPR023174">
    <property type="entry name" value="PDEase_CS"/>
</dbReference>
<feature type="domain" description="PDEase" evidence="12">
    <location>
        <begin position="509"/>
        <end position="855"/>
    </location>
</feature>
<dbReference type="KEGG" id="spu:591166"/>
<comment type="pathway">
    <text evidence="1">Purine metabolism; 3',5'-cyclic AMP degradation; AMP from 3',5'-cyclic AMP: step 1/1.</text>
</comment>
<evidence type="ECO:0000256" key="6">
    <source>
        <dbReference type="PIRSR" id="PIRSR623088-1"/>
    </source>
</evidence>
<feature type="binding site" evidence="8">
    <location>
        <position position="629"/>
    </location>
    <ligand>
        <name>Zn(2+)</name>
        <dbReference type="ChEBI" id="CHEBI:29105"/>
        <label>2</label>
    </ligand>
</feature>
<protein>
    <recommendedName>
        <fullName evidence="9">Phosphodiesterase</fullName>
        <ecNumber evidence="9">3.1.4.-</ecNumber>
    </recommendedName>
</protein>
<dbReference type="PROSITE" id="PS50112">
    <property type="entry name" value="PAS"/>
    <property type="match status" value="1"/>
</dbReference>
<keyword evidence="14" id="KW-1185">Reference proteome</keyword>